<dbReference type="InterPro" id="IPR015943">
    <property type="entry name" value="WD40/YVTN_repeat-like_dom_sf"/>
</dbReference>
<dbReference type="PANTHER" id="PTHR44324">
    <property type="entry name" value="WD40 REPEAT DOMAIN 95"/>
    <property type="match status" value="1"/>
</dbReference>
<reference evidence="2" key="1">
    <citation type="submission" date="2022-07" db="EMBL/GenBank/DDBJ databases">
        <title>Chromosome-level genome of Muraenolepis orangiensis.</title>
        <authorList>
            <person name="Kim J."/>
        </authorList>
    </citation>
    <scope>NUCLEOTIDE SEQUENCE</scope>
    <source>
        <strain evidence="2">KU_S4_2022</strain>
        <tissue evidence="2">Muscle</tissue>
    </source>
</reference>
<organism evidence="2 3">
    <name type="scientific">Muraenolepis orangiensis</name>
    <name type="common">Patagonian moray cod</name>
    <dbReference type="NCBI Taxonomy" id="630683"/>
    <lineage>
        <taxon>Eukaryota</taxon>
        <taxon>Metazoa</taxon>
        <taxon>Chordata</taxon>
        <taxon>Craniata</taxon>
        <taxon>Vertebrata</taxon>
        <taxon>Euteleostomi</taxon>
        <taxon>Actinopterygii</taxon>
        <taxon>Neopterygii</taxon>
        <taxon>Teleostei</taxon>
        <taxon>Neoteleostei</taxon>
        <taxon>Acanthomorphata</taxon>
        <taxon>Zeiogadaria</taxon>
        <taxon>Gadariae</taxon>
        <taxon>Gadiformes</taxon>
        <taxon>Muraenolepidoidei</taxon>
        <taxon>Muraenolepididae</taxon>
        <taxon>Muraenolepis</taxon>
    </lineage>
</organism>
<name>A0A9Q0DQ27_9TELE</name>
<dbReference type="OrthoDB" id="5980302at2759"/>
<dbReference type="AlphaFoldDB" id="A0A9Q0DQ27"/>
<dbReference type="Pfam" id="PF00400">
    <property type="entry name" value="WD40"/>
    <property type="match status" value="1"/>
</dbReference>
<keyword evidence="1" id="KW-0677">Repeat</keyword>
<dbReference type="Proteomes" id="UP001148018">
    <property type="component" value="Unassembled WGS sequence"/>
</dbReference>
<dbReference type="InterPro" id="IPR036322">
    <property type="entry name" value="WD40_repeat_dom_sf"/>
</dbReference>
<keyword evidence="3" id="KW-1185">Reference proteome</keyword>
<dbReference type="Gene3D" id="2.130.10.10">
    <property type="entry name" value="YVTN repeat-like/Quinoprotein amine dehydrogenase"/>
    <property type="match status" value="1"/>
</dbReference>
<dbReference type="PANTHER" id="PTHR44324:SF4">
    <property type="entry name" value="WD40 REPEAT DOMAIN 95"/>
    <property type="match status" value="1"/>
</dbReference>
<accession>A0A9Q0DQ27</accession>
<gene>
    <name evidence="2" type="ORF">NHX12_009442</name>
</gene>
<evidence type="ECO:0000256" key="1">
    <source>
        <dbReference type="ARBA" id="ARBA00022737"/>
    </source>
</evidence>
<sequence length="98" mass="11156">MKMMKEITEGFSEGKVKMVQLNWTPQPQAPCNQTVFIAHKCVKSYDLCKKHNLLVSGGMDRLIRLWNPNVPGRRLSGHVTLSHSEPVLCCGYSEELRQ</sequence>
<feature type="non-terminal residue" evidence="2">
    <location>
        <position position="98"/>
    </location>
</feature>
<protein>
    <submittedName>
        <fullName evidence="2">Uncharacterized protein</fullName>
    </submittedName>
</protein>
<dbReference type="EMBL" id="JANIIK010000114">
    <property type="protein sequence ID" value="KAJ3591498.1"/>
    <property type="molecule type" value="Genomic_DNA"/>
</dbReference>
<evidence type="ECO:0000313" key="2">
    <source>
        <dbReference type="EMBL" id="KAJ3591498.1"/>
    </source>
</evidence>
<proteinExistence type="predicted"/>
<comment type="caution">
    <text evidence="2">The sequence shown here is derived from an EMBL/GenBank/DDBJ whole genome shotgun (WGS) entry which is preliminary data.</text>
</comment>
<dbReference type="SUPFAM" id="SSF50978">
    <property type="entry name" value="WD40 repeat-like"/>
    <property type="match status" value="1"/>
</dbReference>
<evidence type="ECO:0000313" key="3">
    <source>
        <dbReference type="Proteomes" id="UP001148018"/>
    </source>
</evidence>
<dbReference type="InterPro" id="IPR051242">
    <property type="entry name" value="WD-EF-hand_domain"/>
</dbReference>
<dbReference type="InterPro" id="IPR001680">
    <property type="entry name" value="WD40_rpt"/>
</dbReference>